<dbReference type="InterPro" id="IPR014729">
    <property type="entry name" value="Rossmann-like_a/b/a_fold"/>
</dbReference>
<dbReference type="InterPro" id="IPR051599">
    <property type="entry name" value="Cell_Envelope_Assoc"/>
</dbReference>
<feature type="transmembrane region" description="Helical" evidence="1">
    <location>
        <begin position="98"/>
        <end position="122"/>
    </location>
</feature>
<reference evidence="3" key="1">
    <citation type="submission" date="2018-08" db="EMBL/GenBank/DDBJ databases">
        <title>Comparative genomics of wild bee and flower associated Lactobacillus reveals potential adaptation to the bee host.</title>
        <authorList>
            <person name="Vuong H.Q."/>
            <person name="Mcfrederick Q.S."/>
        </authorList>
    </citation>
    <scope>NUCLEOTIDE SEQUENCE</scope>
    <source>
        <strain evidence="3">HV_63</strain>
    </source>
</reference>
<dbReference type="Pfam" id="PF02698">
    <property type="entry name" value="DUF218"/>
    <property type="match status" value="1"/>
</dbReference>
<name>A0A9Q8MTQ8_9LACO</name>
<feature type="transmembrane region" description="Helical" evidence="1">
    <location>
        <begin position="134"/>
        <end position="155"/>
    </location>
</feature>
<feature type="domain" description="DUF218" evidence="2">
    <location>
        <begin position="166"/>
        <end position="315"/>
    </location>
</feature>
<dbReference type="GO" id="GO:0000270">
    <property type="term" value="P:peptidoglycan metabolic process"/>
    <property type="evidence" value="ECO:0007669"/>
    <property type="project" value="TreeGrafter"/>
</dbReference>
<dbReference type="GO" id="GO:0005886">
    <property type="term" value="C:plasma membrane"/>
    <property type="evidence" value="ECO:0007669"/>
    <property type="project" value="TreeGrafter"/>
</dbReference>
<dbReference type="PANTHER" id="PTHR30336">
    <property type="entry name" value="INNER MEMBRANE PROTEIN, PROBABLE PERMEASE"/>
    <property type="match status" value="1"/>
</dbReference>
<accession>A0A9Q8MTQ8</accession>
<organism evidence="3 4">
    <name type="scientific">Apilactobacillus micheneri</name>
    <dbReference type="NCBI Taxonomy" id="1899430"/>
    <lineage>
        <taxon>Bacteria</taxon>
        <taxon>Bacillati</taxon>
        <taxon>Bacillota</taxon>
        <taxon>Bacilli</taxon>
        <taxon>Lactobacillales</taxon>
        <taxon>Lactobacillaceae</taxon>
        <taxon>Apilactobacillus</taxon>
    </lineage>
</organism>
<evidence type="ECO:0000313" key="4">
    <source>
        <dbReference type="Proteomes" id="UP000784700"/>
    </source>
</evidence>
<dbReference type="Proteomes" id="UP000784700">
    <property type="component" value="Unassembled WGS sequence"/>
</dbReference>
<sequence length="341" mass="38610">MIYILLLTLLLSIVLSIVSYKLNKNSIMNGLFILSSIFAIIANLGYLAFKIHIQLIHMPAMIVFAITSSLLLLVYLVYTVILVFDGIVVWYYEDHHLANIFSLILGLIMISYPIVNHFIIQIFPNPFDIIIERIIEFGLFYIVSSFIAFCIAVILCNLNRPTLNQDYIIILGAGLVHGDKVGPILAARINKAINIYWQQIEKTNKHPFIICSGGQGHDETVSEGFAMCEYANQHGVNEADVTAEEHSINTMTNFEKSKEIIERKHLKIDRGIFVSSNYHVYRANRYAKIVGLPINGIGSKTKITSLSHSILREYFAIILNHKRLNLLIGLLIVVITIILYM</sequence>
<dbReference type="EMBL" id="QUBG01000004">
    <property type="protein sequence ID" value="TPR43797.1"/>
    <property type="molecule type" value="Genomic_DNA"/>
</dbReference>
<keyword evidence="1" id="KW-1133">Transmembrane helix</keyword>
<evidence type="ECO:0000313" key="3">
    <source>
        <dbReference type="EMBL" id="TPR43797.1"/>
    </source>
</evidence>
<gene>
    <name evidence="3" type="ORF">DY130_05025</name>
</gene>
<dbReference type="InterPro" id="IPR003848">
    <property type="entry name" value="DUF218"/>
</dbReference>
<dbReference type="GO" id="GO:0043164">
    <property type="term" value="P:Gram-negative-bacterium-type cell wall biogenesis"/>
    <property type="evidence" value="ECO:0007669"/>
    <property type="project" value="TreeGrafter"/>
</dbReference>
<keyword evidence="1" id="KW-0812">Transmembrane</keyword>
<comment type="caution">
    <text evidence="3">The sequence shown here is derived from an EMBL/GenBank/DDBJ whole genome shotgun (WGS) entry which is preliminary data.</text>
</comment>
<feature type="transmembrane region" description="Helical" evidence="1">
    <location>
        <begin position="324"/>
        <end position="340"/>
    </location>
</feature>
<dbReference type="PANTHER" id="PTHR30336:SF18">
    <property type="entry name" value="MEMBRANE PROTEIN"/>
    <property type="match status" value="1"/>
</dbReference>
<dbReference type="Gene3D" id="3.40.50.620">
    <property type="entry name" value="HUPs"/>
    <property type="match status" value="1"/>
</dbReference>
<feature type="transmembrane region" description="Helical" evidence="1">
    <location>
        <begin position="61"/>
        <end position="92"/>
    </location>
</feature>
<keyword evidence="1" id="KW-0472">Membrane</keyword>
<protein>
    <submittedName>
        <fullName evidence="3">YdcF family protein</fullName>
    </submittedName>
</protein>
<dbReference type="AlphaFoldDB" id="A0A9Q8MTQ8"/>
<evidence type="ECO:0000256" key="1">
    <source>
        <dbReference type="SAM" id="Phobius"/>
    </source>
</evidence>
<dbReference type="RefSeq" id="WP_140936304.1">
    <property type="nucleotide sequence ID" value="NZ_QUBF01000004.1"/>
</dbReference>
<evidence type="ECO:0000259" key="2">
    <source>
        <dbReference type="Pfam" id="PF02698"/>
    </source>
</evidence>
<proteinExistence type="predicted"/>
<dbReference type="CDD" id="cd06259">
    <property type="entry name" value="YdcF-like"/>
    <property type="match status" value="1"/>
</dbReference>
<feature type="transmembrane region" description="Helical" evidence="1">
    <location>
        <begin position="26"/>
        <end position="49"/>
    </location>
</feature>